<keyword evidence="7" id="KW-0902">Two-component regulatory system</keyword>
<protein>
    <recommendedName>
        <fullName evidence="2">histidine kinase</fullName>
        <ecNumber evidence="2">2.7.13.3</ecNumber>
    </recommendedName>
</protein>
<dbReference type="Pfam" id="PF02518">
    <property type="entry name" value="HATPase_c"/>
    <property type="match status" value="1"/>
</dbReference>
<dbReference type="EC" id="2.7.13.3" evidence="2"/>
<keyword evidence="4" id="KW-0547">Nucleotide-binding</keyword>
<dbReference type="AlphaFoldDB" id="A0A380RTM2"/>
<dbReference type="Gene3D" id="1.10.287.130">
    <property type="match status" value="1"/>
</dbReference>
<feature type="transmembrane region" description="Helical" evidence="8">
    <location>
        <begin position="193"/>
        <end position="215"/>
    </location>
</feature>
<dbReference type="PRINTS" id="PR00344">
    <property type="entry name" value="BCTRLSENSOR"/>
</dbReference>
<organism evidence="10 11">
    <name type="scientific">Fibrobacter succinogenes</name>
    <name type="common">Bacteroides succinogenes</name>
    <dbReference type="NCBI Taxonomy" id="833"/>
    <lineage>
        <taxon>Bacteria</taxon>
        <taxon>Pseudomonadati</taxon>
        <taxon>Fibrobacterota</taxon>
        <taxon>Fibrobacteria</taxon>
        <taxon>Fibrobacterales</taxon>
        <taxon>Fibrobacteraceae</taxon>
        <taxon>Fibrobacter</taxon>
    </lineage>
</organism>
<feature type="transmembrane region" description="Helical" evidence="8">
    <location>
        <begin position="115"/>
        <end position="132"/>
    </location>
</feature>
<dbReference type="GO" id="GO:0005524">
    <property type="term" value="F:ATP binding"/>
    <property type="evidence" value="ECO:0007669"/>
    <property type="project" value="UniProtKB-KW"/>
</dbReference>
<evidence type="ECO:0000256" key="2">
    <source>
        <dbReference type="ARBA" id="ARBA00012438"/>
    </source>
</evidence>
<evidence type="ECO:0000256" key="3">
    <source>
        <dbReference type="ARBA" id="ARBA00022679"/>
    </source>
</evidence>
<name>A0A380RTM2_FIBSU</name>
<evidence type="ECO:0000256" key="8">
    <source>
        <dbReference type="SAM" id="Phobius"/>
    </source>
</evidence>
<proteinExistence type="predicted"/>
<dbReference type="PANTHER" id="PTHR43065">
    <property type="entry name" value="SENSOR HISTIDINE KINASE"/>
    <property type="match status" value="1"/>
</dbReference>
<feature type="transmembrane region" description="Helical" evidence="8">
    <location>
        <begin position="153"/>
        <end position="178"/>
    </location>
</feature>
<dbReference type="Gene3D" id="3.30.450.20">
    <property type="entry name" value="PAS domain"/>
    <property type="match status" value="1"/>
</dbReference>
<evidence type="ECO:0000256" key="7">
    <source>
        <dbReference type="ARBA" id="ARBA00023012"/>
    </source>
</evidence>
<dbReference type="InterPro" id="IPR003594">
    <property type="entry name" value="HATPase_dom"/>
</dbReference>
<keyword evidence="5 10" id="KW-0418">Kinase</keyword>
<dbReference type="Gene3D" id="3.30.565.10">
    <property type="entry name" value="Histidine kinase-like ATPase, C-terminal domain"/>
    <property type="match status" value="1"/>
</dbReference>
<keyword evidence="8" id="KW-0472">Membrane</keyword>
<accession>A0A380RTM2</accession>
<evidence type="ECO:0000256" key="4">
    <source>
        <dbReference type="ARBA" id="ARBA00022741"/>
    </source>
</evidence>
<dbReference type="GO" id="GO:0004673">
    <property type="term" value="F:protein histidine kinase activity"/>
    <property type="evidence" value="ECO:0007669"/>
    <property type="project" value="UniProtKB-EC"/>
</dbReference>
<gene>
    <name evidence="10" type="ORF">SAMN05661053_0135</name>
</gene>
<dbReference type="InterPro" id="IPR004358">
    <property type="entry name" value="Sig_transdc_His_kin-like_C"/>
</dbReference>
<dbReference type="PANTHER" id="PTHR43065:SF46">
    <property type="entry name" value="C4-DICARBOXYLATE TRANSPORT SENSOR PROTEIN DCTB"/>
    <property type="match status" value="1"/>
</dbReference>
<dbReference type="PROSITE" id="PS50109">
    <property type="entry name" value="HIS_KIN"/>
    <property type="match status" value="1"/>
</dbReference>
<evidence type="ECO:0000259" key="9">
    <source>
        <dbReference type="PROSITE" id="PS50109"/>
    </source>
</evidence>
<evidence type="ECO:0000256" key="1">
    <source>
        <dbReference type="ARBA" id="ARBA00000085"/>
    </source>
</evidence>
<keyword evidence="8" id="KW-1133">Transmembrane helix</keyword>
<dbReference type="GO" id="GO:0000160">
    <property type="term" value="P:phosphorelay signal transduction system"/>
    <property type="evidence" value="ECO:0007669"/>
    <property type="project" value="UniProtKB-KW"/>
</dbReference>
<evidence type="ECO:0000256" key="5">
    <source>
        <dbReference type="ARBA" id="ARBA00022777"/>
    </source>
</evidence>
<feature type="transmembrane region" description="Helical" evidence="8">
    <location>
        <begin position="12"/>
        <end position="31"/>
    </location>
</feature>
<reference evidence="10 11" key="1">
    <citation type="submission" date="2017-08" db="EMBL/GenBank/DDBJ databases">
        <authorList>
            <person name="de Groot N.N."/>
        </authorList>
    </citation>
    <scope>NUCLEOTIDE SEQUENCE [LARGE SCALE GENOMIC DNA]</scope>
    <source>
        <strain evidence="10 11">HM2</strain>
    </source>
</reference>
<evidence type="ECO:0000313" key="10">
    <source>
        <dbReference type="EMBL" id="SUQ18913.1"/>
    </source>
</evidence>
<dbReference type="SMART" id="SM00387">
    <property type="entry name" value="HATPase_c"/>
    <property type="match status" value="1"/>
</dbReference>
<dbReference type="Proteomes" id="UP000255423">
    <property type="component" value="Unassembled WGS sequence"/>
</dbReference>
<dbReference type="EMBL" id="UHJL01000001">
    <property type="protein sequence ID" value="SUQ18913.1"/>
    <property type="molecule type" value="Genomic_DNA"/>
</dbReference>
<dbReference type="InterPro" id="IPR005467">
    <property type="entry name" value="His_kinase_dom"/>
</dbReference>
<feature type="domain" description="Histidine kinase" evidence="9">
    <location>
        <begin position="559"/>
        <end position="787"/>
    </location>
</feature>
<sequence length="792" mass="90648">MQESLFTNSPYVIALSVVALIIVCYFPIMLGQKTSVKQLPRSIHQLVIISIFWQASNLIGDIFFSGENFVAGTKAYTARQLIFCTSALGWIQLGNAIQHTAEISLKVKRKNGWKLLNIFGALAVLISTYLFINDPSSITSLNFFGYRPFAERPYFYFYTLLFCIFVLPCIIVTAYIMLRNIVQSSDTMLPHQVSIYMLASFVFFIALAALFDFIIPISTKFNNFDQFLKWSQFISVFLAILSGQYFTSVSFKNKSASWFLDKLKDRMVDGLLYYNYKGEIQLANPAALSILHTTQEAIHNKKVSSIFPQITDPSRESTYNKIRIKIDNEDHIFNVSIYQIRQSLTTNYNVAFFSDVSNTLHYQQIIKNRDEQFKEYQLDQIRYQERLNIWKKKVDESKYFLDTLISTLPFRFWSKNEQGVFMTQNQTDIKSRGNLLQTSEPDNKILPQELLARNEGEPQSFISYERVKKTFNEENEEEEDIEILKQDDYNMAVRKGVAKDIMIFNNMFIPIMAPRKPYKIIGIKIDITKEMRLEKERDMLQEQKHIHSRLEELGTICGGFAHDYNNILGSQIGFCDLALEVLDKDNQAYMFIQEARKAATRGKESLEELLNTIRGKTTEKDKLTEFAPYMIIDDVVKKLWITLPPNVKVKADNLDKNIRIVGNVSALDRIISNLANNAIFAMKENGGTLTIALKREVLTEPLITPYAPQIEAGTYAKITVEDTGTGMDTATLERIFSPFFTTKAPGEGLGLGLSSALRLLKEGNAGYTVQTTLGEGTIFNLYWSIRNEKMEA</sequence>
<keyword evidence="3" id="KW-0808">Transferase</keyword>
<evidence type="ECO:0000256" key="6">
    <source>
        <dbReference type="ARBA" id="ARBA00022840"/>
    </source>
</evidence>
<keyword evidence="6" id="KW-0067">ATP-binding</keyword>
<dbReference type="InterPro" id="IPR036890">
    <property type="entry name" value="HATPase_C_sf"/>
</dbReference>
<keyword evidence="8" id="KW-0812">Transmembrane</keyword>
<evidence type="ECO:0000313" key="11">
    <source>
        <dbReference type="Proteomes" id="UP000255423"/>
    </source>
</evidence>
<dbReference type="SUPFAM" id="SSF55874">
    <property type="entry name" value="ATPase domain of HSP90 chaperone/DNA topoisomerase II/histidine kinase"/>
    <property type="match status" value="1"/>
</dbReference>
<comment type="catalytic activity">
    <reaction evidence="1">
        <text>ATP + protein L-histidine = ADP + protein N-phospho-L-histidine.</text>
        <dbReference type="EC" id="2.7.13.3"/>
    </reaction>
</comment>